<dbReference type="GO" id="GO:0000287">
    <property type="term" value="F:magnesium ion binding"/>
    <property type="evidence" value="ECO:0007669"/>
    <property type="project" value="InterPro"/>
</dbReference>
<proteinExistence type="inferred from homology"/>
<evidence type="ECO:0000256" key="3">
    <source>
        <dbReference type="ARBA" id="ARBA00022801"/>
    </source>
</evidence>
<dbReference type="InterPro" id="IPR033704">
    <property type="entry name" value="dUTPase_trimeric"/>
</dbReference>
<dbReference type="InterPro" id="IPR008181">
    <property type="entry name" value="dUTPase"/>
</dbReference>
<dbReference type="EC" id="3.6.1.23" evidence="2"/>
<dbReference type="NCBIfam" id="NF001862">
    <property type="entry name" value="PRK00601.1"/>
    <property type="match status" value="1"/>
</dbReference>
<evidence type="ECO:0000256" key="1">
    <source>
        <dbReference type="ARBA" id="ARBA00006581"/>
    </source>
</evidence>
<evidence type="ECO:0000256" key="4">
    <source>
        <dbReference type="ARBA" id="ARBA00023080"/>
    </source>
</evidence>
<keyword evidence="3" id="KW-0378">Hydrolase</keyword>
<dbReference type="CDD" id="cd07557">
    <property type="entry name" value="trimeric_dUTPase"/>
    <property type="match status" value="1"/>
</dbReference>
<comment type="similarity">
    <text evidence="1">Belongs to the dUTPase family.</text>
</comment>
<keyword evidence="4" id="KW-0546">Nucleotide metabolism</keyword>
<dbReference type="AlphaFoldDB" id="A0A1B1TBZ4"/>
<sequence length="157" mass="17214">MPPYLGNIMDEVIEVKVARTHGDALLPTKGSIHAAGWDLYSLEDTTVKRRSSTMVRTGLHVAIPEGFEGQVRARSSLGKKGLILPHSIGTIDADYRGELFVLMTWIGEGDSYLIQKNERIAQLLITPIPKSEFIEVSIENLGETERGDGGFGSTGRF</sequence>
<dbReference type="PANTHER" id="PTHR11241">
    <property type="entry name" value="DEOXYURIDINE 5'-TRIPHOSPHATE NUCLEOTIDOHYDROLASE"/>
    <property type="match status" value="1"/>
</dbReference>
<dbReference type="GO" id="GO:0046081">
    <property type="term" value="P:dUTP catabolic process"/>
    <property type="evidence" value="ECO:0007669"/>
    <property type="project" value="InterPro"/>
</dbReference>
<dbReference type="PANTHER" id="PTHR11241:SF0">
    <property type="entry name" value="DEOXYURIDINE 5'-TRIPHOSPHATE NUCLEOTIDOHYDROLASE"/>
    <property type="match status" value="1"/>
</dbReference>
<dbReference type="EMBL" id="KP211852">
    <property type="protein sequence ID" value="ANV79799.1"/>
    <property type="molecule type" value="Genomic_DNA"/>
</dbReference>
<reference evidence="6" key="2">
    <citation type="journal article" date="2015" name="ISME J.">
        <title>A new class of marine Euryarchaeota group II from the Mediterranean deep chlorophyll maximum.</title>
        <authorList>
            <person name="Martin-Cuadrado A.B."/>
            <person name="Garcia-Heredia I."/>
            <person name="Molto A.G."/>
            <person name="Lopez-Ubeda R."/>
            <person name="Kimes N."/>
            <person name="Lopez-Garcia P."/>
            <person name="Moreira D."/>
            <person name="Rodriguez-Valera F."/>
        </authorList>
    </citation>
    <scope>NUCLEOTIDE SEQUENCE</scope>
</reference>
<accession>A0A1B1TBZ4</accession>
<dbReference type="GO" id="GO:0004170">
    <property type="term" value="F:dUTP diphosphatase activity"/>
    <property type="evidence" value="ECO:0007669"/>
    <property type="project" value="UniProtKB-EC"/>
</dbReference>
<protein>
    <recommendedName>
        <fullName evidence="2">dUTP diphosphatase</fullName>
        <ecNumber evidence="2">3.6.1.23</ecNumber>
    </recommendedName>
</protein>
<dbReference type="InterPro" id="IPR036157">
    <property type="entry name" value="dUTPase-like_sf"/>
</dbReference>
<name>A0A1B1TBZ4_9ARCH</name>
<dbReference type="InterPro" id="IPR029054">
    <property type="entry name" value="dUTPase-like"/>
</dbReference>
<evidence type="ECO:0000259" key="5">
    <source>
        <dbReference type="Pfam" id="PF00692"/>
    </source>
</evidence>
<reference evidence="6" key="1">
    <citation type="submission" date="2014-11" db="EMBL/GenBank/DDBJ databases">
        <authorList>
            <person name="Zhu J."/>
            <person name="Qi W."/>
            <person name="Song R."/>
        </authorList>
    </citation>
    <scope>NUCLEOTIDE SEQUENCE</scope>
</reference>
<dbReference type="Gene3D" id="2.70.40.10">
    <property type="match status" value="1"/>
</dbReference>
<dbReference type="GO" id="GO:0006226">
    <property type="term" value="P:dUMP biosynthetic process"/>
    <property type="evidence" value="ECO:0007669"/>
    <property type="project" value="InterPro"/>
</dbReference>
<dbReference type="Pfam" id="PF00692">
    <property type="entry name" value="dUTPase"/>
    <property type="match status" value="1"/>
</dbReference>
<feature type="domain" description="dUTPase-like" evidence="5">
    <location>
        <begin position="26"/>
        <end position="155"/>
    </location>
</feature>
<evidence type="ECO:0000256" key="2">
    <source>
        <dbReference type="ARBA" id="ARBA00012379"/>
    </source>
</evidence>
<dbReference type="SUPFAM" id="SSF51283">
    <property type="entry name" value="dUTPase-like"/>
    <property type="match status" value="1"/>
</dbReference>
<dbReference type="NCBIfam" id="TIGR00576">
    <property type="entry name" value="dut"/>
    <property type="match status" value="1"/>
</dbReference>
<organism evidence="6">
    <name type="scientific">uncultured Poseidoniia archaeon</name>
    <dbReference type="NCBI Taxonomy" id="1697135"/>
    <lineage>
        <taxon>Archaea</taxon>
        <taxon>Methanobacteriati</taxon>
        <taxon>Thermoplasmatota</taxon>
        <taxon>Candidatus Poseidoniia</taxon>
        <taxon>environmental samples</taxon>
    </lineage>
</organism>
<evidence type="ECO:0000313" key="6">
    <source>
        <dbReference type="EMBL" id="ANV79799.1"/>
    </source>
</evidence>